<dbReference type="EMBL" id="JACHNC010000001">
    <property type="protein sequence ID" value="MBB4750509.1"/>
    <property type="molecule type" value="Genomic_DNA"/>
</dbReference>
<dbReference type="Proteomes" id="UP000631312">
    <property type="component" value="Unassembled WGS sequence"/>
</dbReference>
<proteinExistence type="predicted"/>
<dbReference type="Proteomes" id="UP000590511">
    <property type="component" value="Unassembled WGS sequence"/>
</dbReference>
<accession>A0A7W7HHB5</accession>
<evidence type="ECO:0000313" key="3">
    <source>
        <dbReference type="Proteomes" id="UP000590511"/>
    </source>
</evidence>
<sequence>MHDAIAYNGTEDSELDELLKLVSVDEDLQVEPIAPNRINSKYALLPTPPQG</sequence>
<dbReference type="AlphaFoldDB" id="A0A7W7HHB5"/>
<reference evidence="2 3" key="1">
    <citation type="submission" date="2020-08" db="EMBL/GenBank/DDBJ databases">
        <title>Sequencing the genomes of 1000 actinobacteria strains.</title>
        <authorList>
            <person name="Klenk H.-P."/>
        </authorList>
    </citation>
    <scope>NUCLEOTIDE SEQUENCE [LARGE SCALE GENOMIC DNA]</scope>
    <source>
        <strain evidence="2 3">DSM 43150</strain>
    </source>
</reference>
<protein>
    <submittedName>
        <fullName evidence="2">Uncharacterized protein</fullName>
    </submittedName>
</protein>
<organism evidence="2 3">
    <name type="scientific">Actinoplanes lobatus</name>
    <dbReference type="NCBI Taxonomy" id="113568"/>
    <lineage>
        <taxon>Bacteria</taxon>
        <taxon>Bacillati</taxon>
        <taxon>Actinomycetota</taxon>
        <taxon>Actinomycetes</taxon>
        <taxon>Micromonosporales</taxon>
        <taxon>Micromonosporaceae</taxon>
        <taxon>Actinoplanes</taxon>
    </lineage>
</organism>
<evidence type="ECO:0000313" key="1">
    <source>
        <dbReference type="EMBL" id="GIE43814.1"/>
    </source>
</evidence>
<name>A0A7W7HHB5_9ACTN</name>
<dbReference type="EMBL" id="BOMP01000113">
    <property type="protein sequence ID" value="GIE43814.1"/>
    <property type="molecule type" value="Genomic_DNA"/>
</dbReference>
<evidence type="ECO:0000313" key="2">
    <source>
        <dbReference type="EMBL" id="MBB4750509.1"/>
    </source>
</evidence>
<comment type="caution">
    <text evidence="2">The sequence shown here is derived from an EMBL/GenBank/DDBJ whole genome shotgun (WGS) entry which is preliminary data.</text>
</comment>
<evidence type="ECO:0000313" key="4">
    <source>
        <dbReference type="Proteomes" id="UP000631312"/>
    </source>
</evidence>
<reference evidence="1 4" key="2">
    <citation type="submission" date="2021-01" db="EMBL/GenBank/DDBJ databases">
        <title>Whole genome shotgun sequence of Actinoplanes lobatus NBRC 12513.</title>
        <authorList>
            <person name="Komaki H."/>
            <person name="Tamura T."/>
        </authorList>
    </citation>
    <scope>NUCLEOTIDE SEQUENCE [LARGE SCALE GENOMIC DNA]</scope>
    <source>
        <strain evidence="1 4">NBRC 12513</strain>
    </source>
</reference>
<keyword evidence="4" id="KW-1185">Reference proteome</keyword>
<dbReference type="RefSeq" id="WP_188122675.1">
    <property type="nucleotide sequence ID" value="NZ_BOMP01000113.1"/>
</dbReference>
<gene>
    <name evidence="1" type="ORF">Alo02nite_67120</name>
    <name evidence="2" type="ORF">BJ964_004670</name>
</gene>